<dbReference type="RefSeq" id="WP_319952846.1">
    <property type="nucleotide sequence ID" value="NZ_JAXAVX010000001.1"/>
</dbReference>
<keyword evidence="2 4" id="KW-0238">DNA-binding</keyword>
<evidence type="ECO:0000259" key="5">
    <source>
        <dbReference type="PROSITE" id="PS50977"/>
    </source>
</evidence>
<dbReference type="EMBL" id="JAXAVX010000001">
    <property type="protein sequence ID" value="MDX8150702.1"/>
    <property type="molecule type" value="Genomic_DNA"/>
</dbReference>
<name>A0ABU4VFU6_9ACTN</name>
<proteinExistence type="predicted"/>
<dbReference type="Gene3D" id="1.10.10.60">
    <property type="entry name" value="Homeodomain-like"/>
    <property type="match status" value="1"/>
</dbReference>
<dbReference type="PANTHER" id="PTHR30055">
    <property type="entry name" value="HTH-TYPE TRANSCRIPTIONAL REGULATOR RUTR"/>
    <property type="match status" value="1"/>
</dbReference>
<evidence type="ECO:0000256" key="3">
    <source>
        <dbReference type="ARBA" id="ARBA00023163"/>
    </source>
</evidence>
<dbReference type="Pfam" id="PF00440">
    <property type="entry name" value="TetR_N"/>
    <property type="match status" value="1"/>
</dbReference>
<feature type="DNA-binding region" description="H-T-H motif" evidence="4">
    <location>
        <begin position="38"/>
        <end position="57"/>
    </location>
</feature>
<organism evidence="6 7">
    <name type="scientific">Patulibacter brassicae</name>
    <dbReference type="NCBI Taxonomy" id="1705717"/>
    <lineage>
        <taxon>Bacteria</taxon>
        <taxon>Bacillati</taxon>
        <taxon>Actinomycetota</taxon>
        <taxon>Thermoleophilia</taxon>
        <taxon>Solirubrobacterales</taxon>
        <taxon>Patulibacteraceae</taxon>
        <taxon>Patulibacter</taxon>
    </lineage>
</organism>
<keyword evidence="7" id="KW-1185">Reference proteome</keyword>
<accession>A0ABU4VFU6</accession>
<dbReference type="InterPro" id="IPR009057">
    <property type="entry name" value="Homeodomain-like_sf"/>
</dbReference>
<evidence type="ECO:0000313" key="7">
    <source>
        <dbReference type="Proteomes" id="UP001277761"/>
    </source>
</evidence>
<dbReference type="PANTHER" id="PTHR30055:SF234">
    <property type="entry name" value="HTH-TYPE TRANSCRIPTIONAL REGULATOR BETI"/>
    <property type="match status" value="1"/>
</dbReference>
<keyword evidence="1" id="KW-0805">Transcription regulation</keyword>
<dbReference type="SUPFAM" id="SSF48498">
    <property type="entry name" value="Tetracyclin repressor-like, C-terminal domain"/>
    <property type="match status" value="1"/>
</dbReference>
<comment type="caution">
    <text evidence="6">The sequence shown here is derived from an EMBL/GenBank/DDBJ whole genome shotgun (WGS) entry which is preliminary data.</text>
</comment>
<evidence type="ECO:0000313" key="6">
    <source>
        <dbReference type="EMBL" id="MDX8150702.1"/>
    </source>
</evidence>
<gene>
    <name evidence="6" type="ORF">SK069_03775</name>
</gene>
<dbReference type="SUPFAM" id="SSF46689">
    <property type="entry name" value="Homeodomain-like"/>
    <property type="match status" value="1"/>
</dbReference>
<dbReference type="InterPro" id="IPR036271">
    <property type="entry name" value="Tet_transcr_reg_TetR-rel_C_sf"/>
</dbReference>
<dbReference type="InterPro" id="IPR050109">
    <property type="entry name" value="HTH-type_TetR-like_transc_reg"/>
</dbReference>
<dbReference type="PROSITE" id="PS50977">
    <property type="entry name" value="HTH_TETR_2"/>
    <property type="match status" value="1"/>
</dbReference>
<evidence type="ECO:0000256" key="2">
    <source>
        <dbReference type="ARBA" id="ARBA00023125"/>
    </source>
</evidence>
<dbReference type="InterPro" id="IPR001647">
    <property type="entry name" value="HTH_TetR"/>
</dbReference>
<evidence type="ECO:0000256" key="4">
    <source>
        <dbReference type="PROSITE-ProRule" id="PRU00335"/>
    </source>
</evidence>
<dbReference type="Gene3D" id="1.10.357.10">
    <property type="entry name" value="Tetracycline Repressor, domain 2"/>
    <property type="match status" value="1"/>
</dbReference>
<dbReference type="Proteomes" id="UP001277761">
    <property type="component" value="Unassembled WGS sequence"/>
</dbReference>
<reference evidence="6 7" key="1">
    <citation type="submission" date="2023-11" db="EMBL/GenBank/DDBJ databases">
        <authorList>
            <person name="Xu M."/>
            <person name="Jiang T."/>
        </authorList>
    </citation>
    <scope>NUCLEOTIDE SEQUENCE [LARGE SCALE GENOMIC DNA]</scope>
    <source>
        <strain evidence="6 7">SD</strain>
    </source>
</reference>
<protein>
    <submittedName>
        <fullName evidence="6">TetR family transcriptional regulator</fullName>
    </submittedName>
</protein>
<keyword evidence="3" id="KW-0804">Transcription</keyword>
<evidence type="ECO:0000256" key="1">
    <source>
        <dbReference type="ARBA" id="ARBA00023015"/>
    </source>
</evidence>
<sequence length="197" mass="22091">MVSLSRRDDPDARGRGETQIIDAAIALMDEGESFASMTVAAITARAGHTRTGFYFYFRDKRDLLMAATTRLVGGLFRDAHRWLNGSGGLEALATTLEAILVDYRRSQALIRALVEATSYDHVIAAYWHAELERFIDAAERQLPTTYVGTTRRGVASALVWMTERTYYLRILDDDLTGDEVAVRSLLAIWSRTLELEP</sequence>
<feature type="domain" description="HTH tetR-type" evidence="5">
    <location>
        <begin position="14"/>
        <end position="75"/>
    </location>
</feature>